<feature type="transmembrane region" description="Helical" evidence="1">
    <location>
        <begin position="84"/>
        <end position="106"/>
    </location>
</feature>
<comment type="caution">
    <text evidence="2">The sequence shown here is derived from an EMBL/GenBank/DDBJ whole genome shotgun (WGS) entry which is preliminary data.</text>
</comment>
<keyword evidence="3" id="KW-1185">Reference proteome</keyword>
<gene>
    <name evidence="2" type="ORF">KCQ71_02080</name>
</gene>
<keyword evidence="1" id="KW-1133">Transmembrane helix</keyword>
<proteinExistence type="predicted"/>
<name>A0ABS7S3K5_9MICO</name>
<protein>
    <submittedName>
        <fullName evidence="2">Uncharacterized protein</fullName>
    </submittedName>
</protein>
<evidence type="ECO:0000313" key="2">
    <source>
        <dbReference type="EMBL" id="MBZ2194927.1"/>
    </source>
</evidence>
<evidence type="ECO:0000256" key="1">
    <source>
        <dbReference type="SAM" id="Phobius"/>
    </source>
</evidence>
<organism evidence="2 3">
    <name type="scientific">Occultella gossypii</name>
    <dbReference type="NCBI Taxonomy" id="2800820"/>
    <lineage>
        <taxon>Bacteria</taxon>
        <taxon>Bacillati</taxon>
        <taxon>Actinomycetota</taxon>
        <taxon>Actinomycetes</taxon>
        <taxon>Micrococcales</taxon>
        <taxon>Ruaniaceae</taxon>
        <taxon>Occultella</taxon>
    </lineage>
</organism>
<accession>A0ABS7S3K5</accession>
<dbReference type="Proteomes" id="UP000826651">
    <property type="component" value="Unassembled WGS sequence"/>
</dbReference>
<keyword evidence="1" id="KW-0812">Transmembrane</keyword>
<feature type="transmembrane region" description="Helical" evidence="1">
    <location>
        <begin position="36"/>
        <end position="55"/>
    </location>
</feature>
<feature type="transmembrane region" description="Helical" evidence="1">
    <location>
        <begin position="135"/>
        <end position="158"/>
    </location>
</feature>
<dbReference type="EMBL" id="JAGSHT010000002">
    <property type="protein sequence ID" value="MBZ2194927.1"/>
    <property type="molecule type" value="Genomic_DNA"/>
</dbReference>
<keyword evidence="1" id="KW-0472">Membrane</keyword>
<reference evidence="2 3" key="1">
    <citation type="submission" date="2021-04" db="EMBL/GenBank/DDBJ databases">
        <title>Ruania sp. nov., isolated from sandy soil of mangrove forest.</title>
        <authorList>
            <person name="Ge X."/>
            <person name="Huang R."/>
            <person name="Liu W."/>
        </authorList>
    </citation>
    <scope>NUCLEOTIDE SEQUENCE [LARGE SCALE GENOMIC DNA]</scope>
    <source>
        <strain evidence="2 3">N2-46</strain>
    </source>
</reference>
<evidence type="ECO:0000313" key="3">
    <source>
        <dbReference type="Proteomes" id="UP000826651"/>
    </source>
</evidence>
<dbReference type="RefSeq" id="WP_223402320.1">
    <property type="nucleotide sequence ID" value="NZ_JAGSHT010000002.1"/>
</dbReference>
<sequence length="166" mass="17076">MVVAGVALVAGMVLGGLTLLQPSMPVGEHRPAENAIGAHLVVAGVVVVGAAAATASTRSLRWSWAPLSTRAGHRMAQTFARARHGVVGVLRCVVVSLLVAFMWYLILRMGMQVTAGLDPTFTLNAWGGPSRLGAFAAHGIDAVLCFGLAALLAHAILVDPPQPGSP</sequence>